<evidence type="ECO:0000313" key="2">
    <source>
        <dbReference type="Proteomes" id="UP000192042"/>
    </source>
</evidence>
<name>A0A1W1I545_9BACT</name>
<dbReference type="KEGG" id="nja:NSJP_1962"/>
<proteinExistence type="predicted"/>
<organism evidence="1 2">
    <name type="scientific">Nitrospira japonica</name>
    <dbReference type="NCBI Taxonomy" id="1325564"/>
    <lineage>
        <taxon>Bacteria</taxon>
        <taxon>Pseudomonadati</taxon>
        <taxon>Nitrospirota</taxon>
        <taxon>Nitrospiria</taxon>
        <taxon>Nitrospirales</taxon>
        <taxon>Nitrospiraceae</taxon>
        <taxon>Nitrospira</taxon>
    </lineage>
</organism>
<dbReference type="Proteomes" id="UP000192042">
    <property type="component" value="Chromosome I"/>
</dbReference>
<accession>A0A1W1I545</accession>
<dbReference type="EMBL" id="LT828648">
    <property type="protein sequence ID" value="SLM48134.1"/>
    <property type="molecule type" value="Genomic_DNA"/>
</dbReference>
<keyword evidence="2" id="KW-1185">Reference proteome</keyword>
<dbReference type="AlphaFoldDB" id="A0A1W1I545"/>
<reference evidence="1 2" key="1">
    <citation type="submission" date="2017-03" db="EMBL/GenBank/DDBJ databases">
        <authorList>
            <person name="Afonso C.L."/>
            <person name="Miller P.J."/>
            <person name="Scott M.A."/>
            <person name="Spackman E."/>
            <person name="Goraichik I."/>
            <person name="Dimitrov K.M."/>
            <person name="Suarez D.L."/>
            <person name="Swayne D.E."/>
        </authorList>
    </citation>
    <scope>NUCLEOTIDE SEQUENCE [LARGE SCALE GENOMIC DNA]</scope>
    <source>
        <strain evidence="1">Genome sequencing of Nitrospira japonica strain NJ11</strain>
    </source>
</reference>
<evidence type="ECO:0000313" key="1">
    <source>
        <dbReference type="EMBL" id="SLM48134.1"/>
    </source>
</evidence>
<gene>
    <name evidence="1" type="ORF">NSJP_1962</name>
</gene>
<sequence>MLPSIRRIVVEGGKESMPSLIRQLTTPEREPKTFFITKTQWRIIEASTRSVKILGHLDYIIYSGI</sequence>
<dbReference type="STRING" id="1325564.NSJP_1962"/>
<protein>
    <submittedName>
        <fullName evidence="1">Uncharacterized protein</fullName>
    </submittedName>
</protein>